<dbReference type="AlphaFoldDB" id="E0S698"/>
<dbReference type="PANTHER" id="PTHR31618:SF1">
    <property type="entry name" value="EF-HAND DOMAIN-CONTAINING PROTEIN"/>
    <property type="match status" value="1"/>
</dbReference>
<protein>
    <recommendedName>
        <fullName evidence="8">EF-hand domain-containing protein</fullName>
    </recommendedName>
</protein>
<dbReference type="OrthoDB" id="544685at2759"/>
<feature type="compositionally biased region" description="Basic and acidic residues" evidence="6">
    <location>
        <begin position="153"/>
        <end position="172"/>
    </location>
</feature>
<keyword evidence="3 7" id="KW-0812">Transmembrane</keyword>
<reference evidence="9 10" key="1">
    <citation type="journal article" date="2010" name="Nat. Commun.">
        <title>The complete sequence of the smallest known nuclear genome from the microsporidian Encephalitozoon intestinalis.</title>
        <authorList>
            <person name="Corradi N."/>
            <person name="Pombert J.-F."/>
            <person name="Farinelli L."/>
            <person name="Didier E.S."/>
            <person name="Keeling P.J."/>
        </authorList>
    </citation>
    <scope>NUCLEOTIDE SEQUENCE [LARGE SCALE GENOMIC DNA]</scope>
    <source>
        <strain evidence="9 10">ATCC 50506</strain>
    </source>
</reference>
<dbReference type="RefSeq" id="XP_003072593.1">
    <property type="nucleotide sequence ID" value="XM_003072547.1"/>
</dbReference>
<dbReference type="InterPro" id="IPR010920">
    <property type="entry name" value="LSM_dom_sf"/>
</dbReference>
<evidence type="ECO:0000256" key="5">
    <source>
        <dbReference type="ARBA" id="ARBA00023136"/>
    </source>
</evidence>
<feature type="transmembrane region" description="Helical" evidence="7">
    <location>
        <begin position="81"/>
        <end position="104"/>
    </location>
</feature>
<feature type="transmembrane region" description="Helical" evidence="7">
    <location>
        <begin position="337"/>
        <end position="357"/>
    </location>
</feature>
<dbReference type="GO" id="GO:0005509">
    <property type="term" value="F:calcium ion binding"/>
    <property type="evidence" value="ECO:0007669"/>
    <property type="project" value="InterPro"/>
</dbReference>
<dbReference type="KEGG" id="ein:Eint_030890"/>
<feature type="domain" description="EF-hand" evidence="8">
    <location>
        <begin position="284"/>
        <end position="319"/>
    </location>
</feature>
<feature type="transmembrane region" description="Helical" evidence="7">
    <location>
        <begin position="196"/>
        <end position="213"/>
    </location>
</feature>
<dbReference type="InterPro" id="IPR016688">
    <property type="entry name" value="MscS-like_plants/fungi"/>
</dbReference>
<feature type="transmembrane region" description="Helical" evidence="7">
    <location>
        <begin position="38"/>
        <end position="61"/>
    </location>
</feature>
<dbReference type="GO" id="GO:0005886">
    <property type="term" value="C:plasma membrane"/>
    <property type="evidence" value="ECO:0007669"/>
    <property type="project" value="TreeGrafter"/>
</dbReference>
<name>E0S698_ENCIT</name>
<dbReference type="GO" id="GO:0006820">
    <property type="term" value="P:monoatomic anion transport"/>
    <property type="evidence" value="ECO:0007669"/>
    <property type="project" value="TreeGrafter"/>
</dbReference>
<keyword evidence="10" id="KW-1185">Reference proteome</keyword>
<evidence type="ECO:0000256" key="6">
    <source>
        <dbReference type="SAM" id="MobiDB-lite"/>
    </source>
</evidence>
<dbReference type="GO" id="GO:0008381">
    <property type="term" value="F:mechanosensitive monoatomic ion channel activity"/>
    <property type="evidence" value="ECO:0007669"/>
    <property type="project" value="TreeGrafter"/>
</dbReference>
<feature type="region of interest" description="Disordered" evidence="6">
    <location>
        <begin position="151"/>
        <end position="181"/>
    </location>
</feature>
<accession>E0S698</accession>
<comment type="subcellular location">
    <subcellularLocation>
        <location evidence="1">Membrane</location>
        <topology evidence="1">Multi-pass membrane protein</topology>
    </subcellularLocation>
</comment>
<feature type="transmembrane region" description="Helical" evidence="7">
    <location>
        <begin position="125"/>
        <end position="143"/>
    </location>
</feature>
<dbReference type="InterPro" id="IPR023408">
    <property type="entry name" value="MscS_beta-dom_sf"/>
</dbReference>
<proteinExistence type="inferred from homology"/>
<reference evidence="9 10" key="2">
    <citation type="journal article" date="2012" name="Proc. Natl. Acad. Sci. U.S.A.">
        <title>Gain and loss of multiple functionally related, horizontally transferred genes in the reduced genomes of two microsporidian parasites.</title>
        <authorList>
            <person name="Pombert J.-F."/>
            <person name="Selman M."/>
            <person name="Burki F."/>
            <person name="Bardell F.T."/>
            <person name="Farinelli L."/>
            <person name="Solter L.F."/>
            <person name="Whitman D.W."/>
            <person name="Weiss L.M."/>
            <person name="Corradi N."/>
            <person name="Keeling P.J."/>
        </authorList>
    </citation>
    <scope>NUCLEOTIDE SEQUENCE [LARGE SCALE GENOMIC DNA]</scope>
    <source>
        <strain evidence="9 10">ATCC 50506</strain>
    </source>
</reference>
<dbReference type="InterPro" id="IPR002048">
    <property type="entry name" value="EF_hand_dom"/>
</dbReference>
<evidence type="ECO:0000313" key="9">
    <source>
        <dbReference type="EMBL" id="ADM11233.1"/>
    </source>
</evidence>
<comment type="similarity">
    <text evidence="2">Belongs to the MscS (TC 1.A.23) family.</text>
</comment>
<dbReference type="HOGENOM" id="CLU_496087_0_0_1"/>
<evidence type="ECO:0000259" key="8">
    <source>
        <dbReference type="PROSITE" id="PS50222"/>
    </source>
</evidence>
<evidence type="ECO:0000256" key="3">
    <source>
        <dbReference type="ARBA" id="ARBA00022692"/>
    </source>
</evidence>
<dbReference type="SUPFAM" id="SSF50182">
    <property type="entry name" value="Sm-like ribonucleoproteins"/>
    <property type="match status" value="1"/>
</dbReference>
<organism evidence="9 10">
    <name type="scientific">Encephalitozoon intestinalis (strain ATCC 50506)</name>
    <name type="common">Microsporidian parasite</name>
    <name type="synonym">Septata intestinalis</name>
    <dbReference type="NCBI Taxonomy" id="876142"/>
    <lineage>
        <taxon>Eukaryota</taxon>
        <taxon>Fungi</taxon>
        <taxon>Fungi incertae sedis</taxon>
        <taxon>Microsporidia</taxon>
        <taxon>Unikaryonidae</taxon>
        <taxon>Encephalitozoon</taxon>
    </lineage>
</organism>
<evidence type="ECO:0000256" key="2">
    <source>
        <dbReference type="ARBA" id="ARBA00008017"/>
    </source>
</evidence>
<dbReference type="InterPro" id="IPR006685">
    <property type="entry name" value="MscS_channel_2nd"/>
</dbReference>
<dbReference type="EMBL" id="CP001944">
    <property type="protein sequence ID" value="ADM11233.1"/>
    <property type="molecule type" value="Genomic_DNA"/>
</dbReference>
<keyword evidence="5 7" id="KW-0472">Membrane</keyword>
<evidence type="ECO:0000313" key="10">
    <source>
        <dbReference type="Proteomes" id="UP000002313"/>
    </source>
</evidence>
<evidence type="ECO:0000256" key="7">
    <source>
        <dbReference type="SAM" id="Phobius"/>
    </source>
</evidence>
<evidence type="ECO:0000256" key="4">
    <source>
        <dbReference type="ARBA" id="ARBA00022989"/>
    </source>
</evidence>
<dbReference type="PROSITE" id="PS50222">
    <property type="entry name" value="EF_HAND_2"/>
    <property type="match status" value="1"/>
</dbReference>
<sequence length="548" mass="62300">MRTEKIESIQQVEESDFFVEKKPSGKRHVDDPSPPSSVWILIYLGGSIISGILAYICHYSFILSKIEPNGKAQPPLATEKLLLCLLIGIMIWFMLELILTYFSITLKKIDEKQRFLQSTLIRNGWLISLVLTLLILSFVMGSYNHGTEIIDGESARTGEEGNAELPKEETHPGESGSSSARLVETKTPFIDKLSRLLLASSMFLGIILAKTILMERINYKMLFENYEDRIQKNYEDMKMLEELNRITGKKMESDPDVESWGSLVFKTVSPEKDTVDIQTLEYFFGTDSARKIFERFDIYGDGRVTRSSFVLVYQDILNEDKRITMGMAQKVTIVEKLDIVLSCILIPFGISATIPIVESEVNFVNFIPIQFGTLLSLNAIFASILTEMFRSLVFIFLVKTFDVGDKILIDGHLHKVYDMGLLYTSFVVDKKVTVIPNAKIMDKTIVNLRKARTSLKQFKFTFLNSLEFKDKMAELNSAIEKEVASDPNVYTGKFSVYGYDLKNNSSIGINIDVVFWIQNQDIKTLKAQEDAFLIVLYGFIRDLGLVLE</sequence>
<feature type="transmembrane region" description="Helical" evidence="7">
    <location>
        <begin position="363"/>
        <end position="385"/>
    </location>
</feature>
<evidence type="ECO:0000256" key="1">
    <source>
        <dbReference type="ARBA" id="ARBA00004141"/>
    </source>
</evidence>
<dbReference type="Proteomes" id="UP000002313">
    <property type="component" value="Chromosome III"/>
</dbReference>
<gene>
    <name evidence="9" type="ORF">Eint_030890</name>
</gene>
<dbReference type="Gene3D" id="2.30.30.60">
    <property type="match status" value="1"/>
</dbReference>
<keyword evidence="4 7" id="KW-1133">Transmembrane helix</keyword>
<dbReference type="VEuPathDB" id="MicrosporidiaDB:Eint_030890"/>
<dbReference type="GeneID" id="9698846"/>
<dbReference type="Pfam" id="PF00924">
    <property type="entry name" value="MS_channel_2nd"/>
    <property type="match status" value="1"/>
</dbReference>
<dbReference type="PANTHER" id="PTHR31618">
    <property type="entry name" value="MECHANOSENSITIVE ION CHANNEL PROTEIN 5"/>
    <property type="match status" value="1"/>
</dbReference>